<dbReference type="Proteomes" id="UP000004095">
    <property type="component" value="Unassembled WGS sequence"/>
</dbReference>
<dbReference type="Pfam" id="PF07859">
    <property type="entry name" value="Abhydrolase_3"/>
    <property type="match status" value="1"/>
</dbReference>
<dbReference type="eggNOG" id="COG0657">
    <property type="taxonomic scope" value="Bacteria"/>
</dbReference>
<dbReference type="EC" id="3.1.1.-" evidence="4"/>
<dbReference type="InterPro" id="IPR002168">
    <property type="entry name" value="Lipase_GDXG_HIS_AS"/>
</dbReference>
<dbReference type="PROSITE" id="PS01173">
    <property type="entry name" value="LIPASE_GDXG_HIS"/>
    <property type="match status" value="1"/>
</dbReference>
<dbReference type="Gene3D" id="3.40.50.1820">
    <property type="entry name" value="alpha/beta hydrolase"/>
    <property type="match status" value="1"/>
</dbReference>
<evidence type="ECO:0000256" key="2">
    <source>
        <dbReference type="ARBA" id="ARBA00022801"/>
    </source>
</evidence>
<dbReference type="PANTHER" id="PTHR48081">
    <property type="entry name" value="AB HYDROLASE SUPERFAMILY PROTEIN C4A8.06C"/>
    <property type="match status" value="1"/>
</dbReference>
<comment type="similarity">
    <text evidence="1">Belongs to the 'GDXG' lipolytic enzyme family.</text>
</comment>
<organism evidence="4 5">
    <name type="scientific">Microscilla marina ATCC 23134</name>
    <dbReference type="NCBI Taxonomy" id="313606"/>
    <lineage>
        <taxon>Bacteria</taxon>
        <taxon>Pseudomonadati</taxon>
        <taxon>Bacteroidota</taxon>
        <taxon>Cytophagia</taxon>
        <taxon>Cytophagales</taxon>
        <taxon>Microscillaceae</taxon>
        <taxon>Microscilla</taxon>
    </lineage>
</organism>
<dbReference type="PANTHER" id="PTHR48081:SF8">
    <property type="entry name" value="ALPHA_BETA HYDROLASE FOLD-3 DOMAIN-CONTAINING PROTEIN-RELATED"/>
    <property type="match status" value="1"/>
</dbReference>
<evidence type="ECO:0000313" key="4">
    <source>
        <dbReference type="EMBL" id="EAY30767.1"/>
    </source>
</evidence>
<keyword evidence="5" id="KW-1185">Reference proteome</keyword>
<comment type="caution">
    <text evidence="4">The sequence shown here is derived from an EMBL/GenBank/DDBJ whole genome shotgun (WGS) entry which is preliminary data.</text>
</comment>
<dbReference type="RefSeq" id="WP_002694469.1">
    <property type="nucleotide sequence ID" value="NZ_AAWS01000005.1"/>
</dbReference>
<evidence type="ECO:0000313" key="5">
    <source>
        <dbReference type="Proteomes" id="UP000004095"/>
    </source>
</evidence>
<dbReference type="GO" id="GO:0016787">
    <property type="term" value="F:hydrolase activity"/>
    <property type="evidence" value="ECO:0007669"/>
    <property type="project" value="UniProtKB-KW"/>
</dbReference>
<protein>
    <submittedName>
        <fullName evidence="4">Acetyl-hydrolase</fullName>
        <ecNumber evidence="4">3.1.1.-</ecNumber>
    </submittedName>
</protein>
<dbReference type="InterPro" id="IPR029058">
    <property type="entry name" value="AB_hydrolase_fold"/>
</dbReference>
<proteinExistence type="inferred from homology"/>
<dbReference type="InterPro" id="IPR050300">
    <property type="entry name" value="GDXG_lipolytic_enzyme"/>
</dbReference>
<name>A1ZFJ3_MICM2</name>
<sequence>MASIQHDVLRMSLNNVGWLFKLSSVGINQLRGLLQLGTLGMFIPLGVNLKRAKINKREAEWLIPDNAHPDKVLLYLHGGGYALGSTDTHRSMVGHIAKKSGIRCLLASYRRIPESAYPAALNDAVAAYEWLLDEGYAAENILIGGDSAGGGLAITTQLKLRDKGVALPSGTICLSPWTDLAITGDSVQRNIYKDPLTDIPLMKKWGRLYAGKQAIINPLVSPMYGDLTGLNPMLVQVSTDEVLYDDARRLVEHAERDQVHVDFQVWEGLMHWWHLFWQTVPEGREAIDNVIKFMHKLGFSLDATPPVTKS</sequence>
<reference evidence="4 5" key="1">
    <citation type="submission" date="2007-01" db="EMBL/GenBank/DDBJ databases">
        <authorList>
            <person name="Haygood M."/>
            <person name="Podell S."/>
            <person name="Anderson C."/>
            <person name="Hopkinson B."/>
            <person name="Roe K."/>
            <person name="Barbeau K."/>
            <person name="Gaasterland T."/>
            <person name="Ferriera S."/>
            <person name="Johnson J."/>
            <person name="Kravitz S."/>
            <person name="Beeson K."/>
            <person name="Sutton G."/>
            <person name="Rogers Y.-H."/>
            <person name="Friedman R."/>
            <person name="Frazier M."/>
            <person name="Venter J.C."/>
        </authorList>
    </citation>
    <scope>NUCLEOTIDE SEQUENCE [LARGE SCALE GENOMIC DNA]</scope>
    <source>
        <strain evidence="4 5">ATCC 23134</strain>
    </source>
</reference>
<dbReference type="InterPro" id="IPR013094">
    <property type="entry name" value="AB_hydrolase_3"/>
</dbReference>
<dbReference type="SUPFAM" id="SSF53474">
    <property type="entry name" value="alpha/beta-Hydrolases"/>
    <property type="match status" value="1"/>
</dbReference>
<dbReference type="AlphaFoldDB" id="A1ZFJ3"/>
<evidence type="ECO:0000259" key="3">
    <source>
        <dbReference type="Pfam" id="PF07859"/>
    </source>
</evidence>
<dbReference type="EMBL" id="AAWS01000005">
    <property type="protein sequence ID" value="EAY30767.1"/>
    <property type="molecule type" value="Genomic_DNA"/>
</dbReference>
<keyword evidence="2 4" id="KW-0378">Hydrolase</keyword>
<feature type="domain" description="Alpha/beta hydrolase fold-3" evidence="3">
    <location>
        <begin position="73"/>
        <end position="274"/>
    </location>
</feature>
<accession>A1ZFJ3</accession>
<evidence type="ECO:0000256" key="1">
    <source>
        <dbReference type="ARBA" id="ARBA00010515"/>
    </source>
</evidence>
<gene>
    <name evidence="4" type="ORF">M23134_01091</name>
</gene>
<dbReference type="OrthoDB" id="9815425at2"/>